<feature type="chain" id="PRO_5039622104" evidence="2">
    <location>
        <begin position="21"/>
        <end position="297"/>
    </location>
</feature>
<evidence type="ECO:0000256" key="2">
    <source>
        <dbReference type="SAM" id="SignalP"/>
    </source>
</evidence>
<keyword evidence="2" id="KW-0732">Signal</keyword>
<sequence>MRRMTVLIAALSLVTTGCSAAQELPNPFDTADRTTANHDEDPSESEFEVTIHDGNSGDADADEADHDSQIAQGPCDSFTAATAHDTINNTTQAAFPTAPTQQIRLHNHYCTGRWVGASVSFDDRQAIPAVFEYNDDWTYWFLEGVPDHAVHERFCTTAPHGLQQWMSTNWPGSALYDCHNAAPSATSDSGDLGLTTPMTRPACDGSGIAVVYSATTPGRYANEVQNALNQHSGARYLRTDQACPSLRQSFNGNPIYAVYFPAGNTHAQICSTVRRLGGNAYGRWLDTTSDPAELIAC</sequence>
<reference evidence="3" key="2">
    <citation type="submission" date="2020-09" db="EMBL/GenBank/DDBJ databases">
        <authorList>
            <person name="Sun Q."/>
            <person name="Zhou Y."/>
        </authorList>
    </citation>
    <scope>NUCLEOTIDE SEQUENCE</scope>
    <source>
        <strain evidence="3">CGMCC 1.15478</strain>
    </source>
</reference>
<dbReference type="EMBL" id="BMJH01000001">
    <property type="protein sequence ID" value="GGC53130.1"/>
    <property type="molecule type" value="Genomic_DNA"/>
</dbReference>
<name>A0A916U074_9ACTN</name>
<evidence type="ECO:0000313" key="4">
    <source>
        <dbReference type="Proteomes" id="UP000641514"/>
    </source>
</evidence>
<evidence type="ECO:0000256" key="1">
    <source>
        <dbReference type="SAM" id="MobiDB-lite"/>
    </source>
</evidence>
<feature type="region of interest" description="Disordered" evidence="1">
    <location>
        <begin position="23"/>
        <end position="71"/>
    </location>
</feature>
<accession>A0A916U074</accession>
<gene>
    <name evidence="3" type="ORF">GCM10011410_01840</name>
</gene>
<feature type="compositionally biased region" description="Basic and acidic residues" evidence="1">
    <location>
        <begin position="30"/>
        <end position="40"/>
    </location>
</feature>
<dbReference type="PROSITE" id="PS51257">
    <property type="entry name" value="PROKAR_LIPOPROTEIN"/>
    <property type="match status" value="1"/>
</dbReference>
<reference evidence="3" key="1">
    <citation type="journal article" date="2014" name="Int. J. Syst. Evol. Microbiol.">
        <title>Complete genome sequence of Corynebacterium casei LMG S-19264T (=DSM 44701T), isolated from a smear-ripened cheese.</title>
        <authorList>
            <consortium name="US DOE Joint Genome Institute (JGI-PGF)"/>
            <person name="Walter F."/>
            <person name="Albersmeier A."/>
            <person name="Kalinowski J."/>
            <person name="Ruckert C."/>
        </authorList>
    </citation>
    <scope>NUCLEOTIDE SEQUENCE</scope>
    <source>
        <strain evidence="3">CGMCC 1.15478</strain>
    </source>
</reference>
<feature type="signal peptide" evidence="2">
    <location>
        <begin position="1"/>
        <end position="20"/>
    </location>
</feature>
<dbReference type="Proteomes" id="UP000641514">
    <property type="component" value="Unassembled WGS sequence"/>
</dbReference>
<organism evidence="3 4">
    <name type="scientific">Hoyosella rhizosphaerae</name>
    <dbReference type="NCBI Taxonomy" id="1755582"/>
    <lineage>
        <taxon>Bacteria</taxon>
        <taxon>Bacillati</taxon>
        <taxon>Actinomycetota</taxon>
        <taxon>Actinomycetes</taxon>
        <taxon>Mycobacteriales</taxon>
        <taxon>Hoyosellaceae</taxon>
        <taxon>Hoyosella</taxon>
    </lineage>
</organism>
<protein>
    <submittedName>
        <fullName evidence="3">Uncharacterized protein</fullName>
    </submittedName>
</protein>
<keyword evidence="4" id="KW-1185">Reference proteome</keyword>
<dbReference type="AlphaFoldDB" id="A0A916U074"/>
<evidence type="ECO:0000313" key="3">
    <source>
        <dbReference type="EMBL" id="GGC53130.1"/>
    </source>
</evidence>
<comment type="caution">
    <text evidence="3">The sequence shown here is derived from an EMBL/GenBank/DDBJ whole genome shotgun (WGS) entry which is preliminary data.</text>
</comment>
<dbReference type="RefSeq" id="WP_188669788.1">
    <property type="nucleotide sequence ID" value="NZ_BMJH01000001.1"/>
</dbReference>
<proteinExistence type="predicted"/>